<evidence type="ECO:0000313" key="1">
    <source>
        <dbReference type="EMBL" id="KIK20187.1"/>
    </source>
</evidence>
<reference evidence="2" key="2">
    <citation type="submission" date="2015-01" db="EMBL/GenBank/DDBJ databases">
        <title>Evolutionary Origins and Diversification of the Mycorrhizal Mutualists.</title>
        <authorList>
            <consortium name="DOE Joint Genome Institute"/>
            <consortium name="Mycorrhizal Genomics Consortium"/>
            <person name="Kohler A."/>
            <person name="Kuo A."/>
            <person name="Nagy L.G."/>
            <person name="Floudas D."/>
            <person name="Copeland A."/>
            <person name="Barry K.W."/>
            <person name="Cichocki N."/>
            <person name="Veneault-Fourrey C."/>
            <person name="LaButti K."/>
            <person name="Lindquist E.A."/>
            <person name="Lipzen A."/>
            <person name="Lundell T."/>
            <person name="Morin E."/>
            <person name="Murat C."/>
            <person name="Riley R."/>
            <person name="Ohm R."/>
            <person name="Sun H."/>
            <person name="Tunlid A."/>
            <person name="Henrissat B."/>
            <person name="Grigoriev I.V."/>
            <person name="Hibbett D.S."/>
            <person name="Martin F."/>
        </authorList>
    </citation>
    <scope>NUCLEOTIDE SEQUENCE [LARGE SCALE GENOMIC DNA]</scope>
    <source>
        <strain evidence="2">441</strain>
    </source>
</reference>
<evidence type="ECO:0000313" key="2">
    <source>
        <dbReference type="Proteomes" id="UP000054018"/>
    </source>
</evidence>
<organism evidence="1 2">
    <name type="scientific">Pisolithus microcarpus 441</name>
    <dbReference type="NCBI Taxonomy" id="765257"/>
    <lineage>
        <taxon>Eukaryota</taxon>
        <taxon>Fungi</taxon>
        <taxon>Dikarya</taxon>
        <taxon>Basidiomycota</taxon>
        <taxon>Agaricomycotina</taxon>
        <taxon>Agaricomycetes</taxon>
        <taxon>Agaricomycetidae</taxon>
        <taxon>Boletales</taxon>
        <taxon>Sclerodermatineae</taxon>
        <taxon>Pisolithaceae</taxon>
        <taxon>Pisolithus</taxon>
    </lineage>
</organism>
<dbReference type="EMBL" id="KN833770">
    <property type="protein sequence ID" value="KIK20187.1"/>
    <property type="molecule type" value="Genomic_DNA"/>
</dbReference>
<name>A0A0C9ZCM5_9AGAM</name>
<proteinExistence type="predicted"/>
<reference evidence="1 2" key="1">
    <citation type="submission" date="2014-04" db="EMBL/GenBank/DDBJ databases">
        <authorList>
            <consortium name="DOE Joint Genome Institute"/>
            <person name="Kuo A."/>
            <person name="Kohler A."/>
            <person name="Costa M.D."/>
            <person name="Nagy L.G."/>
            <person name="Floudas D."/>
            <person name="Copeland A."/>
            <person name="Barry K.W."/>
            <person name="Cichocki N."/>
            <person name="Veneault-Fourrey C."/>
            <person name="LaButti K."/>
            <person name="Lindquist E.A."/>
            <person name="Lipzen A."/>
            <person name="Lundell T."/>
            <person name="Morin E."/>
            <person name="Murat C."/>
            <person name="Sun H."/>
            <person name="Tunlid A."/>
            <person name="Henrissat B."/>
            <person name="Grigoriev I.V."/>
            <person name="Hibbett D.S."/>
            <person name="Martin F."/>
            <person name="Nordberg H.P."/>
            <person name="Cantor M.N."/>
            <person name="Hua S.X."/>
        </authorList>
    </citation>
    <scope>NUCLEOTIDE SEQUENCE [LARGE SCALE GENOMIC DNA]</scope>
    <source>
        <strain evidence="1 2">441</strain>
    </source>
</reference>
<accession>A0A0C9ZCM5</accession>
<keyword evidence="2" id="KW-1185">Reference proteome</keyword>
<dbReference type="AlphaFoldDB" id="A0A0C9ZCM5"/>
<gene>
    <name evidence="1" type="ORF">PISMIDRAFT_682461</name>
</gene>
<dbReference type="Proteomes" id="UP000054018">
    <property type="component" value="Unassembled WGS sequence"/>
</dbReference>
<sequence>MVENDRVQSGYEIVDGSVNHLKLFRFLPYGPFNSTVVEGIIEDFVNADPGAALCYHRQDTQYSPSRYPSEASFAGVLGYPNTHTTHLTSRLRLVVSQYFRFSCAHIPSFSSWVGSSQSTVAGK</sequence>
<dbReference type="HOGENOM" id="CLU_2016173_0_0_1"/>
<protein>
    <submittedName>
        <fullName evidence="1">Uncharacterized protein</fullName>
    </submittedName>
</protein>